<reference evidence="1" key="2">
    <citation type="submission" date="2021-04" db="EMBL/GenBank/DDBJ databases">
        <authorList>
            <person name="Gilroy R."/>
        </authorList>
    </citation>
    <scope>NUCLEOTIDE SEQUENCE</scope>
    <source>
        <strain evidence="1">F6-686</strain>
    </source>
</reference>
<gene>
    <name evidence="1" type="ORF">H9806_05495</name>
</gene>
<evidence type="ECO:0000313" key="2">
    <source>
        <dbReference type="Proteomes" id="UP000823844"/>
    </source>
</evidence>
<proteinExistence type="predicted"/>
<accession>A0A9E2KS53</accession>
<reference evidence="1" key="1">
    <citation type="journal article" date="2021" name="PeerJ">
        <title>Extensive microbial diversity within the chicken gut microbiome revealed by metagenomics and culture.</title>
        <authorList>
            <person name="Gilroy R."/>
            <person name="Ravi A."/>
            <person name="Getino M."/>
            <person name="Pursley I."/>
            <person name="Horton D.L."/>
            <person name="Alikhan N.F."/>
            <person name="Baker D."/>
            <person name="Gharbi K."/>
            <person name="Hall N."/>
            <person name="Watson M."/>
            <person name="Adriaenssens E.M."/>
            <person name="Foster-Nyarko E."/>
            <person name="Jarju S."/>
            <person name="Secka A."/>
            <person name="Antonio M."/>
            <person name="Oren A."/>
            <person name="Chaudhuri R.R."/>
            <person name="La Ragione R."/>
            <person name="Hildebrand F."/>
            <person name="Pallen M.J."/>
        </authorList>
    </citation>
    <scope>NUCLEOTIDE SEQUENCE</scope>
    <source>
        <strain evidence="1">F6-686</strain>
    </source>
</reference>
<comment type="caution">
    <text evidence="1">The sequence shown here is derived from an EMBL/GenBank/DDBJ whole genome shotgun (WGS) entry which is preliminary data.</text>
</comment>
<dbReference type="EMBL" id="JAHLFT010000070">
    <property type="protein sequence ID" value="MBU3828570.1"/>
    <property type="molecule type" value="Genomic_DNA"/>
</dbReference>
<sequence>MRNGQADLIDAMQRDSTLLVQAQKLIKTYSLDEMTNNILFILLQQEIFGNQYERISDEELSKVINTTRYKLDQGMRRLIKMNLVKQVGKSPKIHVISDSLKEKLAKK</sequence>
<protein>
    <submittedName>
        <fullName evidence="1">Uncharacterized protein</fullName>
    </submittedName>
</protein>
<dbReference type="Proteomes" id="UP000823844">
    <property type="component" value="Unassembled WGS sequence"/>
</dbReference>
<name>A0A9E2KS53_9LACO</name>
<dbReference type="AlphaFoldDB" id="A0A9E2KS53"/>
<organism evidence="1 2">
    <name type="scientific">Candidatus Lactobacillus pullistercoris</name>
    <dbReference type="NCBI Taxonomy" id="2838636"/>
    <lineage>
        <taxon>Bacteria</taxon>
        <taxon>Bacillati</taxon>
        <taxon>Bacillota</taxon>
        <taxon>Bacilli</taxon>
        <taxon>Lactobacillales</taxon>
        <taxon>Lactobacillaceae</taxon>
        <taxon>Lactobacillus</taxon>
    </lineage>
</organism>
<evidence type="ECO:0000313" key="1">
    <source>
        <dbReference type="EMBL" id="MBU3828570.1"/>
    </source>
</evidence>